<comment type="caution">
    <text evidence="5">The sequence shown here is derived from an EMBL/GenBank/DDBJ whole genome shotgun (WGS) entry which is preliminary data.</text>
</comment>
<sequence length="523" mass="57692">MGTRSRKAEGTISRRRFLAKTGLALAGTAAAMATEGGGAHLGRAEAAPPAAPPGEPKRGGTLTVSQSVDINTLHPWNGTLNVWKVTKTNIYDQLSYQDPATFQVRPKLAKSFVWTDNNTSLVVTLPSGVVFHNGEKLTAEDVKFTLDSIRDPKTGSWLRGFLGPIKDVQVLDDTHLKIKTETIENQLIPAFTYVDIVPRGMGTDLVKQNPVGSGPYKFVEWVPNDHVTLERHPRYWNEARAGHVDAVDLVYDFSLQEVPRLRADKSVSVAVVPPADQMFVVYLNLRKPPFNKLEMRQAMGWALDREGFIKNFLAGLGRADNTPFTPQHWAYDPKTQGAYAYSPDMVAKLLEKAGYPGGRGLAFSFLVPSGYPEFKQIATLLQATFASVGYRPAIEEVDIAQWAARLNRTRDFFAVVDYPPRGSTDPALTYSAGLLFPPNPANVGGLTPEMIPGYVDELRKGATTLDRGARKAAYFKVQELWLEHLPGPIYCHRSTAHAHLPSVRGFVPHPAFQQSFADVWLAK</sequence>
<dbReference type="Proteomes" id="UP000320393">
    <property type="component" value="Unassembled WGS sequence"/>
</dbReference>
<dbReference type="PANTHER" id="PTHR30290:SF38">
    <property type="entry name" value="D,D-DIPEPTIDE-BINDING PERIPLASMIC PROTEIN DDPA-RELATED"/>
    <property type="match status" value="1"/>
</dbReference>
<dbReference type="PIRSF" id="PIRSF002741">
    <property type="entry name" value="MppA"/>
    <property type="match status" value="1"/>
</dbReference>
<accession>A0A537LUR4</accession>
<dbReference type="GO" id="GO:0043190">
    <property type="term" value="C:ATP-binding cassette (ABC) transporter complex"/>
    <property type="evidence" value="ECO:0007669"/>
    <property type="project" value="InterPro"/>
</dbReference>
<dbReference type="SUPFAM" id="SSF53850">
    <property type="entry name" value="Periplasmic binding protein-like II"/>
    <property type="match status" value="1"/>
</dbReference>
<dbReference type="AlphaFoldDB" id="A0A537LUR4"/>
<gene>
    <name evidence="5" type="ORF">E6H02_06655</name>
</gene>
<dbReference type="CDD" id="cd00995">
    <property type="entry name" value="PBP2_NikA_DppA_OppA_like"/>
    <property type="match status" value="1"/>
</dbReference>
<dbReference type="GO" id="GO:0015833">
    <property type="term" value="P:peptide transport"/>
    <property type="evidence" value="ECO:0007669"/>
    <property type="project" value="TreeGrafter"/>
</dbReference>
<evidence type="ECO:0000313" key="6">
    <source>
        <dbReference type="Proteomes" id="UP000320393"/>
    </source>
</evidence>
<evidence type="ECO:0000313" key="5">
    <source>
        <dbReference type="EMBL" id="TMJ11712.1"/>
    </source>
</evidence>
<dbReference type="InterPro" id="IPR006311">
    <property type="entry name" value="TAT_signal"/>
</dbReference>
<reference evidence="5 6" key="1">
    <citation type="journal article" date="2019" name="Nat. Microbiol.">
        <title>Mediterranean grassland soil C-N compound turnover is dependent on rainfall and depth, and is mediated by genomically divergent microorganisms.</title>
        <authorList>
            <person name="Diamond S."/>
            <person name="Andeer P.F."/>
            <person name="Li Z."/>
            <person name="Crits-Christoph A."/>
            <person name="Burstein D."/>
            <person name="Anantharaman K."/>
            <person name="Lane K.R."/>
            <person name="Thomas B.C."/>
            <person name="Pan C."/>
            <person name="Northen T.R."/>
            <person name="Banfield J.F."/>
        </authorList>
    </citation>
    <scope>NUCLEOTIDE SEQUENCE [LARGE SCALE GENOMIC DNA]</scope>
    <source>
        <strain evidence="5">NP_5</strain>
    </source>
</reference>
<dbReference type="InterPro" id="IPR000914">
    <property type="entry name" value="SBP_5_dom"/>
</dbReference>
<dbReference type="EMBL" id="VBAM01000213">
    <property type="protein sequence ID" value="TMJ11712.1"/>
    <property type="molecule type" value="Genomic_DNA"/>
</dbReference>
<dbReference type="PROSITE" id="PS51318">
    <property type="entry name" value="TAT"/>
    <property type="match status" value="1"/>
</dbReference>
<evidence type="ECO:0000259" key="4">
    <source>
        <dbReference type="Pfam" id="PF00496"/>
    </source>
</evidence>
<proteinExistence type="predicted"/>
<dbReference type="Pfam" id="PF00496">
    <property type="entry name" value="SBP_bac_5"/>
    <property type="match status" value="1"/>
</dbReference>
<dbReference type="Gene3D" id="3.10.105.10">
    <property type="entry name" value="Dipeptide-binding Protein, Domain 3"/>
    <property type="match status" value="1"/>
</dbReference>
<evidence type="ECO:0000256" key="3">
    <source>
        <dbReference type="SAM" id="SignalP"/>
    </source>
</evidence>
<dbReference type="PANTHER" id="PTHR30290">
    <property type="entry name" value="PERIPLASMIC BINDING COMPONENT OF ABC TRANSPORTER"/>
    <property type="match status" value="1"/>
</dbReference>
<feature type="domain" description="Solute-binding protein family 5" evidence="4">
    <location>
        <begin position="104"/>
        <end position="249"/>
    </location>
</feature>
<dbReference type="InterPro" id="IPR030678">
    <property type="entry name" value="Peptide/Ni-bd"/>
</dbReference>
<evidence type="ECO:0000256" key="2">
    <source>
        <dbReference type="SAM" id="MobiDB-lite"/>
    </source>
</evidence>
<protein>
    <submittedName>
        <fullName evidence="5">ABC transporter substrate-binding protein</fullName>
    </submittedName>
</protein>
<dbReference type="Gene3D" id="3.40.190.10">
    <property type="entry name" value="Periplasmic binding protein-like II"/>
    <property type="match status" value="1"/>
</dbReference>
<organism evidence="5 6">
    <name type="scientific">Candidatus Segetimicrobium genomatis</name>
    <dbReference type="NCBI Taxonomy" id="2569760"/>
    <lineage>
        <taxon>Bacteria</taxon>
        <taxon>Bacillati</taxon>
        <taxon>Candidatus Sysuimicrobiota</taxon>
        <taxon>Candidatus Sysuimicrobiia</taxon>
        <taxon>Candidatus Sysuimicrobiales</taxon>
        <taxon>Candidatus Segetimicrobiaceae</taxon>
        <taxon>Candidatus Segetimicrobium</taxon>
    </lineage>
</organism>
<name>A0A537LUR4_9BACT</name>
<dbReference type="GO" id="GO:1904680">
    <property type="term" value="F:peptide transmembrane transporter activity"/>
    <property type="evidence" value="ECO:0007669"/>
    <property type="project" value="TreeGrafter"/>
</dbReference>
<feature type="region of interest" description="Disordered" evidence="2">
    <location>
        <begin position="39"/>
        <end position="61"/>
    </location>
</feature>
<dbReference type="InterPro" id="IPR039424">
    <property type="entry name" value="SBP_5"/>
</dbReference>
<keyword evidence="1 3" id="KW-0732">Signal</keyword>
<feature type="chain" id="PRO_5021980215" evidence="3">
    <location>
        <begin position="34"/>
        <end position="523"/>
    </location>
</feature>
<evidence type="ECO:0000256" key="1">
    <source>
        <dbReference type="ARBA" id="ARBA00022729"/>
    </source>
</evidence>
<dbReference type="GO" id="GO:0042597">
    <property type="term" value="C:periplasmic space"/>
    <property type="evidence" value="ECO:0007669"/>
    <property type="project" value="UniProtKB-ARBA"/>
</dbReference>
<feature type="signal peptide" evidence="3">
    <location>
        <begin position="1"/>
        <end position="33"/>
    </location>
</feature>